<proteinExistence type="inferred from homology"/>
<keyword evidence="7 8" id="KW-0275">Fatty acid biosynthesis</keyword>
<evidence type="ECO:0000256" key="2">
    <source>
        <dbReference type="ARBA" id="ARBA00022679"/>
    </source>
</evidence>
<dbReference type="EC" id="2.7.8.7" evidence="8"/>
<keyword evidence="5 8" id="KW-0460">Magnesium</keyword>
<dbReference type="GO" id="GO:0008897">
    <property type="term" value="F:holo-[acyl-carrier-protein] synthase activity"/>
    <property type="evidence" value="ECO:0007669"/>
    <property type="project" value="UniProtKB-UniRule"/>
</dbReference>
<evidence type="ECO:0000256" key="4">
    <source>
        <dbReference type="ARBA" id="ARBA00022832"/>
    </source>
</evidence>
<evidence type="ECO:0000313" key="10">
    <source>
        <dbReference type="EMBL" id="SFK25062.1"/>
    </source>
</evidence>
<keyword evidence="11" id="KW-1185">Reference proteome</keyword>
<evidence type="ECO:0000313" key="11">
    <source>
        <dbReference type="Proteomes" id="UP000198915"/>
    </source>
</evidence>
<feature type="binding site" evidence="8">
    <location>
        <position position="8"/>
    </location>
    <ligand>
        <name>Mg(2+)</name>
        <dbReference type="ChEBI" id="CHEBI:18420"/>
    </ligand>
</feature>
<comment type="function">
    <text evidence="8">Transfers the 4'-phosphopantetheine moiety from coenzyme A to a Ser of acyl-carrier-protein.</text>
</comment>
<comment type="subcellular location">
    <subcellularLocation>
        <location evidence="8">Cytoplasm</location>
    </subcellularLocation>
</comment>
<dbReference type="InterPro" id="IPR008278">
    <property type="entry name" value="4-PPantetheinyl_Trfase_dom"/>
</dbReference>
<sequence length="128" mass="13809">MIIGIGLDMIEIERIDKLLKRQPKALNRFLSPREQELLAGKSLTRQTEFVAGRYAAKEAGAKALGTGIGVGVSFLDMEVLPAPGGKPEMTFDAAVYSRVGLDAAQVRVHLSITHSQSHAVAQVVLEKL</sequence>
<keyword evidence="8" id="KW-0963">Cytoplasm</keyword>
<evidence type="ECO:0000256" key="8">
    <source>
        <dbReference type="HAMAP-Rule" id="MF_00101"/>
    </source>
</evidence>
<keyword evidence="3 8" id="KW-0479">Metal-binding</keyword>
<evidence type="ECO:0000256" key="7">
    <source>
        <dbReference type="ARBA" id="ARBA00023160"/>
    </source>
</evidence>
<dbReference type="InterPro" id="IPR002582">
    <property type="entry name" value="ACPS"/>
</dbReference>
<feature type="binding site" evidence="8">
    <location>
        <position position="58"/>
    </location>
    <ligand>
        <name>Mg(2+)</name>
        <dbReference type="ChEBI" id="CHEBI:18420"/>
    </ligand>
</feature>
<comment type="similarity">
    <text evidence="8">Belongs to the P-Pant transferase superfamily. AcpS family.</text>
</comment>
<dbReference type="NCBIfam" id="TIGR00556">
    <property type="entry name" value="pantethn_trn"/>
    <property type="match status" value="1"/>
</dbReference>
<name>A0A1I3XZY7_9BACL</name>
<keyword evidence="6 8" id="KW-0443">Lipid metabolism</keyword>
<dbReference type="STRING" id="1884381.SAMN05518846_110160"/>
<protein>
    <recommendedName>
        <fullName evidence="8">Holo-[acyl-carrier-protein] synthase</fullName>
        <shortName evidence="8">Holo-ACP synthase</shortName>
        <ecNumber evidence="8">2.7.8.7</ecNumber>
    </recommendedName>
    <alternativeName>
        <fullName evidence="8">4'-phosphopantetheinyl transferase AcpS</fullName>
    </alternativeName>
</protein>
<accession>A0A1I3XZY7</accession>
<keyword evidence="1 8" id="KW-0444">Lipid biosynthesis</keyword>
<evidence type="ECO:0000256" key="3">
    <source>
        <dbReference type="ARBA" id="ARBA00022723"/>
    </source>
</evidence>
<reference evidence="11" key="1">
    <citation type="submission" date="2016-10" db="EMBL/GenBank/DDBJ databases">
        <authorList>
            <person name="Varghese N."/>
            <person name="Submissions S."/>
        </authorList>
    </citation>
    <scope>NUCLEOTIDE SEQUENCE [LARGE SCALE GENOMIC DNA]</scope>
    <source>
        <strain evidence="11">OK042</strain>
    </source>
</reference>
<comment type="catalytic activity">
    <reaction evidence="8">
        <text>apo-[ACP] + CoA = holo-[ACP] + adenosine 3',5'-bisphosphate + H(+)</text>
        <dbReference type="Rhea" id="RHEA:12068"/>
        <dbReference type="Rhea" id="RHEA-COMP:9685"/>
        <dbReference type="Rhea" id="RHEA-COMP:9690"/>
        <dbReference type="ChEBI" id="CHEBI:15378"/>
        <dbReference type="ChEBI" id="CHEBI:29999"/>
        <dbReference type="ChEBI" id="CHEBI:57287"/>
        <dbReference type="ChEBI" id="CHEBI:58343"/>
        <dbReference type="ChEBI" id="CHEBI:64479"/>
        <dbReference type="EC" id="2.7.8.7"/>
    </reaction>
</comment>
<dbReference type="InterPro" id="IPR037143">
    <property type="entry name" value="4-PPantetheinyl_Trfase_dom_sf"/>
</dbReference>
<evidence type="ECO:0000256" key="1">
    <source>
        <dbReference type="ARBA" id="ARBA00022516"/>
    </source>
</evidence>
<keyword evidence="4 8" id="KW-0276">Fatty acid metabolism</keyword>
<dbReference type="SUPFAM" id="SSF56214">
    <property type="entry name" value="4'-phosphopantetheinyl transferase"/>
    <property type="match status" value="1"/>
</dbReference>
<organism evidence="10 11">
    <name type="scientific">Brevibacillus centrosporus</name>
    <dbReference type="NCBI Taxonomy" id="54910"/>
    <lineage>
        <taxon>Bacteria</taxon>
        <taxon>Bacillati</taxon>
        <taxon>Bacillota</taxon>
        <taxon>Bacilli</taxon>
        <taxon>Bacillales</taxon>
        <taxon>Paenibacillaceae</taxon>
        <taxon>Brevibacillus</taxon>
    </lineage>
</organism>
<dbReference type="Gene3D" id="3.90.470.20">
    <property type="entry name" value="4'-phosphopantetheinyl transferase domain"/>
    <property type="match status" value="1"/>
</dbReference>
<feature type="domain" description="4'-phosphopantetheinyl transferase" evidence="9">
    <location>
        <begin position="4"/>
        <end position="95"/>
    </location>
</feature>
<evidence type="ECO:0000256" key="6">
    <source>
        <dbReference type="ARBA" id="ARBA00023098"/>
    </source>
</evidence>
<dbReference type="InterPro" id="IPR004568">
    <property type="entry name" value="Ppantetheine-prot_Trfase_dom"/>
</dbReference>
<gene>
    <name evidence="8" type="primary">acpS</name>
    <name evidence="10" type="ORF">SAMN05518846_110160</name>
</gene>
<dbReference type="RefSeq" id="WP_092270913.1">
    <property type="nucleotide sequence ID" value="NZ_FORT01000010.1"/>
</dbReference>
<dbReference type="GO" id="GO:0000287">
    <property type="term" value="F:magnesium ion binding"/>
    <property type="evidence" value="ECO:0007669"/>
    <property type="project" value="UniProtKB-UniRule"/>
</dbReference>
<dbReference type="HAMAP" id="MF_00101">
    <property type="entry name" value="AcpS"/>
    <property type="match status" value="1"/>
</dbReference>
<dbReference type="GO" id="GO:0005737">
    <property type="term" value="C:cytoplasm"/>
    <property type="evidence" value="ECO:0007669"/>
    <property type="project" value="UniProtKB-SubCell"/>
</dbReference>
<dbReference type="Pfam" id="PF01648">
    <property type="entry name" value="ACPS"/>
    <property type="match status" value="1"/>
</dbReference>
<dbReference type="AlphaFoldDB" id="A0A1I3XZY7"/>
<evidence type="ECO:0000259" key="9">
    <source>
        <dbReference type="Pfam" id="PF01648"/>
    </source>
</evidence>
<dbReference type="NCBIfam" id="TIGR00516">
    <property type="entry name" value="acpS"/>
    <property type="match status" value="1"/>
</dbReference>
<dbReference type="Proteomes" id="UP000198915">
    <property type="component" value="Unassembled WGS sequence"/>
</dbReference>
<evidence type="ECO:0000256" key="5">
    <source>
        <dbReference type="ARBA" id="ARBA00022842"/>
    </source>
</evidence>
<comment type="cofactor">
    <cofactor evidence="8">
        <name>Mg(2+)</name>
        <dbReference type="ChEBI" id="CHEBI:18420"/>
    </cofactor>
</comment>
<dbReference type="EMBL" id="FORT01000010">
    <property type="protein sequence ID" value="SFK25062.1"/>
    <property type="molecule type" value="Genomic_DNA"/>
</dbReference>
<keyword evidence="2 8" id="KW-0808">Transferase</keyword>
<dbReference type="GO" id="GO:0006633">
    <property type="term" value="P:fatty acid biosynthetic process"/>
    <property type="evidence" value="ECO:0007669"/>
    <property type="project" value="UniProtKB-UniRule"/>
</dbReference>